<keyword evidence="6" id="KW-0418">Kinase</keyword>
<name>A0ABP6EXP4_9ACTN</name>
<proteinExistence type="predicted"/>
<evidence type="ECO:0000256" key="6">
    <source>
        <dbReference type="ARBA" id="ARBA00022777"/>
    </source>
</evidence>
<keyword evidence="3" id="KW-0597">Phosphoprotein</keyword>
<dbReference type="InterPro" id="IPR036890">
    <property type="entry name" value="HATPase_C_sf"/>
</dbReference>
<evidence type="ECO:0000256" key="4">
    <source>
        <dbReference type="ARBA" id="ARBA00022679"/>
    </source>
</evidence>
<dbReference type="PANTHER" id="PTHR24421:SF10">
    <property type="entry name" value="NITRATE_NITRITE SENSOR PROTEIN NARQ"/>
    <property type="match status" value="1"/>
</dbReference>
<organism evidence="11 12">
    <name type="scientific">Nonomuraea recticatena</name>
    <dbReference type="NCBI Taxonomy" id="46178"/>
    <lineage>
        <taxon>Bacteria</taxon>
        <taxon>Bacillati</taxon>
        <taxon>Actinomycetota</taxon>
        <taxon>Actinomycetes</taxon>
        <taxon>Streptosporangiales</taxon>
        <taxon>Streptosporangiaceae</taxon>
        <taxon>Nonomuraea</taxon>
    </lineage>
</organism>
<keyword evidence="9" id="KW-1133">Transmembrane helix</keyword>
<keyword evidence="7" id="KW-0067">ATP-binding</keyword>
<evidence type="ECO:0000313" key="12">
    <source>
        <dbReference type="Proteomes" id="UP001501666"/>
    </source>
</evidence>
<protein>
    <recommendedName>
        <fullName evidence="2">histidine kinase</fullName>
        <ecNumber evidence="2">2.7.13.3</ecNumber>
    </recommendedName>
</protein>
<dbReference type="CDD" id="cd16917">
    <property type="entry name" value="HATPase_UhpB-NarQ-NarX-like"/>
    <property type="match status" value="1"/>
</dbReference>
<evidence type="ECO:0000256" key="5">
    <source>
        <dbReference type="ARBA" id="ARBA00022741"/>
    </source>
</evidence>
<evidence type="ECO:0000259" key="10">
    <source>
        <dbReference type="Pfam" id="PF07730"/>
    </source>
</evidence>
<feature type="transmembrane region" description="Helical" evidence="9">
    <location>
        <begin position="131"/>
        <end position="149"/>
    </location>
</feature>
<reference evidence="12" key="1">
    <citation type="journal article" date="2019" name="Int. J. Syst. Evol. Microbiol.">
        <title>The Global Catalogue of Microorganisms (GCM) 10K type strain sequencing project: providing services to taxonomists for standard genome sequencing and annotation.</title>
        <authorList>
            <consortium name="The Broad Institute Genomics Platform"/>
            <consortium name="The Broad Institute Genome Sequencing Center for Infectious Disease"/>
            <person name="Wu L."/>
            <person name="Ma J."/>
        </authorList>
    </citation>
    <scope>NUCLEOTIDE SEQUENCE [LARGE SCALE GENOMIC DNA]</scope>
    <source>
        <strain evidence="12">JCM 6835</strain>
    </source>
</reference>
<keyword evidence="5" id="KW-0547">Nucleotide-binding</keyword>
<keyword evidence="9" id="KW-0472">Membrane</keyword>
<evidence type="ECO:0000256" key="2">
    <source>
        <dbReference type="ARBA" id="ARBA00012438"/>
    </source>
</evidence>
<accession>A0ABP6EXP4</accession>
<dbReference type="Gene3D" id="3.30.565.10">
    <property type="entry name" value="Histidine kinase-like ATPase, C-terminal domain"/>
    <property type="match status" value="1"/>
</dbReference>
<feature type="domain" description="Signal transduction histidine kinase subgroup 3 dimerisation and phosphoacceptor" evidence="10">
    <location>
        <begin position="199"/>
        <end position="262"/>
    </location>
</feature>
<keyword evidence="9" id="KW-0812">Transmembrane</keyword>
<evidence type="ECO:0000256" key="7">
    <source>
        <dbReference type="ARBA" id="ARBA00022840"/>
    </source>
</evidence>
<dbReference type="SUPFAM" id="SSF55874">
    <property type="entry name" value="ATPase domain of HSP90 chaperone/DNA topoisomerase II/histidine kinase"/>
    <property type="match status" value="1"/>
</dbReference>
<dbReference type="EC" id="2.7.13.3" evidence="2"/>
<keyword evidence="8" id="KW-0902">Two-component regulatory system</keyword>
<dbReference type="Proteomes" id="UP001501666">
    <property type="component" value="Unassembled WGS sequence"/>
</dbReference>
<gene>
    <name evidence="11" type="ORF">GCM10010412_062710</name>
</gene>
<dbReference type="Pfam" id="PF07730">
    <property type="entry name" value="HisKA_3"/>
    <property type="match status" value="1"/>
</dbReference>
<dbReference type="EMBL" id="BAAATE010000020">
    <property type="protein sequence ID" value="GAA2679172.1"/>
    <property type="molecule type" value="Genomic_DNA"/>
</dbReference>
<feature type="transmembrane region" description="Helical" evidence="9">
    <location>
        <begin position="94"/>
        <end position="119"/>
    </location>
</feature>
<evidence type="ECO:0000256" key="9">
    <source>
        <dbReference type="SAM" id="Phobius"/>
    </source>
</evidence>
<comment type="catalytic activity">
    <reaction evidence="1">
        <text>ATP + protein L-histidine = ADP + protein N-phospho-L-histidine.</text>
        <dbReference type="EC" id="2.7.13.3"/>
    </reaction>
</comment>
<keyword evidence="12" id="KW-1185">Reference proteome</keyword>
<dbReference type="RefSeq" id="WP_346151364.1">
    <property type="nucleotide sequence ID" value="NZ_BAAATE010000020.1"/>
</dbReference>
<comment type="caution">
    <text evidence="11">The sequence shown here is derived from an EMBL/GenBank/DDBJ whole genome shotgun (WGS) entry which is preliminary data.</text>
</comment>
<keyword evidence="4" id="KW-0808">Transferase</keyword>
<dbReference type="InterPro" id="IPR050482">
    <property type="entry name" value="Sensor_HK_TwoCompSys"/>
</dbReference>
<evidence type="ECO:0000256" key="3">
    <source>
        <dbReference type="ARBA" id="ARBA00022553"/>
    </source>
</evidence>
<feature type="transmembrane region" description="Helical" evidence="9">
    <location>
        <begin position="155"/>
        <end position="176"/>
    </location>
</feature>
<evidence type="ECO:0000256" key="1">
    <source>
        <dbReference type="ARBA" id="ARBA00000085"/>
    </source>
</evidence>
<dbReference type="Gene3D" id="1.20.5.1930">
    <property type="match status" value="1"/>
</dbReference>
<evidence type="ECO:0000313" key="11">
    <source>
        <dbReference type="EMBL" id="GAA2679172.1"/>
    </source>
</evidence>
<dbReference type="PANTHER" id="PTHR24421">
    <property type="entry name" value="NITRATE/NITRITE SENSOR PROTEIN NARX-RELATED"/>
    <property type="match status" value="1"/>
</dbReference>
<sequence>MRRTPRQVLYDVLAWLVLSVLAAAAGPDPFAEPGVFAVVTGGRVLLLGLAVLVGRAWPLAASVILLPLGPWDFGEGLATTSWDFTGGVATTDQLWPLSLVSVKIFPLSTTTLAVLWYAYRTGRSASRAWPATAVFGAAAVIGAGVVLAQGGLLRYWVTMVSGLIGCYVVPYLLGTLRRLLLQQRERTQLSVAAQARLRERTRIAHDMHDSLGHDLALIAVRAAGLEIAPGLAPAQAKAAGELRVAASEATERLREIVGLLRDDFDPAPLVPVAADVTDLVERSRDSGMDVSLEVAEGPVPALAYRAVQEGLTNAAKHAPGAWVRVSVSPARISVRNGPARGRATAIPGGMGLTGLRERVRLAGGTMTAGPVDDGFELVVLPLQGEEDPLRA</sequence>
<dbReference type="InterPro" id="IPR011712">
    <property type="entry name" value="Sig_transdc_His_kin_sub3_dim/P"/>
</dbReference>
<evidence type="ECO:0000256" key="8">
    <source>
        <dbReference type="ARBA" id="ARBA00023012"/>
    </source>
</evidence>